<evidence type="ECO:0000313" key="3">
    <source>
        <dbReference type="Proteomes" id="UP000592294"/>
    </source>
</evidence>
<name>A0A850RF30_9GAMM</name>
<protein>
    <recommendedName>
        <fullName evidence="4">Transmembrane protein</fullName>
    </recommendedName>
</protein>
<proteinExistence type="predicted"/>
<evidence type="ECO:0000313" key="2">
    <source>
        <dbReference type="EMBL" id="NVZ08261.1"/>
    </source>
</evidence>
<keyword evidence="1" id="KW-0472">Membrane</keyword>
<feature type="transmembrane region" description="Helical" evidence="1">
    <location>
        <begin position="70"/>
        <end position="96"/>
    </location>
</feature>
<dbReference type="RefSeq" id="WP_176975051.1">
    <property type="nucleotide sequence ID" value="NZ_JABZEO010000002.1"/>
</dbReference>
<evidence type="ECO:0008006" key="4">
    <source>
        <dbReference type="Google" id="ProtNLM"/>
    </source>
</evidence>
<keyword evidence="3" id="KW-1185">Reference proteome</keyword>
<evidence type="ECO:0000256" key="1">
    <source>
        <dbReference type="SAM" id="Phobius"/>
    </source>
</evidence>
<dbReference type="AlphaFoldDB" id="A0A850RF30"/>
<comment type="caution">
    <text evidence="2">The sequence shown here is derived from an EMBL/GenBank/DDBJ whole genome shotgun (WGS) entry which is preliminary data.</text>
</comment>
<gene>
    <name evidence="2" type="ORF">HW932_03190</name>
</gene>
<dbReference type="Proteomes" id="UP000592294">
    <property type="component" value="Unassembled WGS sequence"/>
</dbReference>
<keyword evidence="1" id="KW-1133">Transmembrane helix</keyword>
<organism evidence="2 3">
    <name type="scientific">Allochromatium humboldtianum</name>
    <dbReference type="NCBI Taxonomy" id="504901"/>
    <lineage>
        <taxon>Bacteria</taxon>
        <taxon>Pseudomonadati</taxon>
        <taxon>Pseudomonadota</taxon>
        <taxon>Gammaproteobacteria</taxon>
        <taxon>Chromatiales</taxon>
        <taxon>Chromatiaceae</taxon>
        <taxon>Allochromatium</taxon>
    </lineage>
</organism>
<accession>A0A850RF30</accession>
<reference evidence="2 3" key="1">
    <citation type="submission" date="2020-06" db="EMBL/GenBank/DDBJ databases">
        <title>Whole-genome sequence of Allochromatium humboldtianum DSM 21881, type strain.</title>
        <authorList>
            <person name="Kyndt J.A."/>
            <person name="Meyer T.E."/>
        </authorList>
    </citation>
    <scope>NUCLEOTIDE SEQUENCE [LARGE SCALE GENOMIC DNA]</scope>
    <source>
        <strain evidence="2 3">DSM 21881</strain>
    </source>
</reference>
<sequence length="207" mass="25015">MGKTALDEILVRLRATQRELDQEFDRLLADSREQFRYSLQRGKVVFEQGMRLWHRQQRTGVWRYLRQAPVAYLLSAPFIYGMIVPLLLLDAALTLYQHVCFRIYRIPRVRRGAYFRLDRHRLAYLNGIEKLNCLYCGYANQLMEYAREVVARTERYWCPIKHAQRTVDPHRYTAHFFEYGDAQSYRHEFQRFRRSWSPEDASKHDQS</sequence>
<dbReference type="EMBL" id="JABZEO010000002">
    <property type="protein sequence ID" value="NVZ08261.1"/>
    <property type="molecule type" value="Genomic_DNA"/>
</dbReference>
<keyword evidence="1" id="KW-0812">Transmembrane</keyword>